<accession>A0A4Y2AU10</accession>
<organism evidence="1 2">
    <name type="scientific">Araneus ventricosus</name>
    <name type="common">Orbweaver spider</name>
    <name type="synonym">Epeira ventricosa</name>
    <dbReference type="NCBI Taxonomy" id="182803"/>
    <lineage>
        <taxon>Eukaryota</taxon>
        <taxon>Metazoa</taxon>
        <taxon>Ecdysozoa</taxon>
        <taxon>Arthropoda</taxon>
        <taxon>Chelicerata</taxon>
        <taxon>Arachnida</taxon>
        <taxon>Araneae</taxon>
        <taxon>Araneomorphae</taxon>
        <taxon>Entelegynae</taxon>
        <taxon>Araneoidea</taxon>
        <taxon>Araneidae</taxon>
        <taxon>Araneus</taxon>
    </lineage>
</organism>
<protein>
    <submittedName>
        <fullName evidence="1">Uncharacterized protein</fullName>
    </submittedName>
</protein>
<dbReference type="Proteomes" id="UP000499080">
    <property type="component" value="Unassembled WGS sequence"/>
</dbReference>
<comment type="caution">
    <text evidence="1">The sequence shown here is derived from an EMBL/GenBank/DDBJ whole genome shotgun (WGS) entry which is preliminary data.</text>
</comment>
<dbReference type="EMBL" id="BGPR01000031">
    <property type="protein sequence ID" value="GBL83203.1"/>
    <property type="molecule type" value="Genomic_DNA"/>
</dbReference>
<gene>
    <name evidence="1" type="ORF">AVEN_165400_1</name>
</gene>
<evidence type="ECO:0000313" key="2">
    <source>
        <dbReference type="Proteomes" id="UP000499080"/>
    </source>
</evidence>
<name>A0A4Y2AU10_ARAVE</name>
<evidence type="ECO:0000313" key="1">
    <source>
        <dbReference type="EMBL" id="GBL83203.1"/>
    </source>
</evidence>
<dbReference type="AlphaFoldDB" id="A0A4Y2AU10"/>
<keyword evidence="2" id="KW-1185">Reference proteome</keyword>
<proteinExistence type="predicted"/>
<sequence>MTATLLNSFEAKSLDFEIRRYPFPDPIPQNVQGPWWPGGKVLASEQEGSKPKRSSVYVGLVLLKSGVQGSKTLPFMRYGSLEAGYG</sequence>
<reference evidence="1 2" key="1">
    <citation type="journal article" date="2019" name="Sci. Rep.">
        <title>Orb-weaving spider Araneus ventricosus genome elucidates the spidroin gene catalogue.</title>
        <authorList>
            <person name="Kono N."/>
            <person name="Nakamura H."/>
            <person name="Ohtoshi R."/>
            <person name="Moran D.A.P."/>
            <person name="Shinohara A."/>
            <person name="Yoshida Y."/>
            <person name="Fujiwara M."/>
            <person name="Mori M."/>
            <person name="Tomita M."/>
            <person name="Arakawa K."/>
        </authorList>
    </citation>
    <scope>NUCLEOTIDE SEQUENCE [LARGE SCALE GENOMIC DNA]</scope>
</reference>